<dbReference type="EMBL" id="BPLQ01015341">
    <property type="protein sequence ID" value="GIY87392.1"/>
    <property type="molecule type" value="Genomic_DNA"/>
</dbReference>
<evidence type="ECO:0000313" key="2">
    <source>
        <dbReference type="Proteomes" id="UP001054837"/>
    </source>
</evidence>
<sequence>MRRSEISINRFHSSLIAAPVRTLHHPYLLQNLQPWLKGQQDGRSPIVPFDRSTRLHAACNGKIGSGFTCLLLCEPRITLYPLWVHHRGIKSPEKDLRSEEVASFILLLESSKAFQITDLISIFPSIDIRTFDLMFLQGFRIEICLH</sequence>
<keyword evidence="2" id="KW-1185">Reference proteome</keyword>
<proteinExistence type="predicted"/>
<dbReference type="Proteomes" id="UP001054837">
    <property type="component" value="Unassembled WGS sequence"/>
</dbReference>
<gene>
    <name evidence="1" type="ORF">CDAR_320501</name>
</gene>
<evidence type="ECO:0000313" key="1">
    <source>
        <dbReference type="EMBL" id="GIY87392.1"/>
    </source>
</evidence>
<comment type="caution">
    <text evidence="1">The sequence shown here is derived from an EMBL/GenBank/DDBJ whole genome shotgun (WGS) entry which is preliminary data.</text>
</comment>
<protein>
    <submittedName>
        <fullName evidence="1">Uncharacterized protein</fullName>
    </submittedName>
</protein>
<reference evidence="1 2" key="1">
    <citation type="submission" date="2021-06" db="EMBL/GenBank/DDBJ databases">
        <title>Caerostris darwini draft genome.</title>
        <authorList>
            <person name="Kono N."/>
            <person name="Arakawa K."/>
        </authorList>
    </citation>
    <scope>NUCLEOTIDE SEQUENCE [LARGE SCALE GENOMIC DNA]</scope>
</reference>
<accession>A0AAV4WY47</accession>
<dbReference type="AlphaFoldDB" id="A0AAV4WY47"/>
<organism evidence="1 2">
    <name type="scientific">Caerostris darwini</name>
    <dbReference type="NCBI Taxonomy" id="1538125"/>
    <lineage>
        <taxon>Eukaryota</taxon>
        <taxon>Metazoa</taxon>
        <taxon>Ecdysozoa</taxon>
        <taxon>Arthropoda</taxon>
        <taxon>Chelicerata</taxon>
        <taxon>Arachnida</taxon>
        <taxon>Araneae</taxon>
        <taxon>Araneomorphae</taxon>
        <taxon>Entelegynae</taxon>
        <taxon>Araneoidea</taxon>
        <taxon>Araneidae</taxon>
        <taxon>Caerostris</taxon>
    </lineage>
</organism>
<name>A0AAV4WY47_9ARAC</name>